<organism evidence="1 2">
    <name type="scientific">Melia azedarach</name>
    <name type="common">Chinaberry tree</name>
    <dbReference type="NCBI Taxonomy" id="155640"/>
    <lineage>
        <taxon>Eukaryota</taxon>
        <taxon>Viridiplantae</taxon>
        <taxon>Streptophyta</taxon>
        <taxon>Embryophyta</taxon>
        <taxon>Tracheophyta</taxon>
        <taxon>Spermatophyta</taxon>
        <taxon>Magnoliopsida</taxon>
        <taxon>eudicotyledons</taxon>
        <taxon>Gunneridae</taxon>
        <taxon>Pentapetalae</taxon>
        <taxon>rosids</taxon>
        <taxon>malvids</taxon>
        <taxon>Sapindales</taxon>
        <taxon>Meliaceae</taxon>
        <taxon>Melia</taxon>
    </lineage>
</organism>
<comment type="caution">
    <text evidence="1">The sequence shown here is derived from an EMBL/GenBank/DDBJ whole genome shotgun (WGS) entry which is preliminary data.</text>
</comment>
<accession>A0ACC1WZR5</accession>
<protein>
    <submittedName>
        <fullName evidence="1">Epoxide hydrolase-like protein</fullName>
    </submittedName>
</protein>
<reference evidence="1 2" key="1">
    <citation type="journal article" date="2023" name="Science">
        <title>Complex scaffold remodeling in plant triterpene biosynthesis.</title>
        <authorList>
            <person name="De La Pena R."/>
            <person name="Hodgson H."/>
            <person name="Liu J.C."/>
            <person name="Stephenson M.J."/>
            <person name="Martin A.C."/>
            <person name="Owen C."/>
            <person name="Harkess A."/>
            <person name="Leebens-Mack J."/>
            <person name="Jimenez L.E."/>
            <person name="Osbourn A."/>
            <person name="Sattely E.S."/>
        </authorList>
    </citation>
    <scope>NUCLEOTIDE SEQUENCE [LARGE SCALE GENOMIC DNA]</scope>
    <source>
        <strain evidence="2">cv. JPN11</strain>
        <tissue evidence="1">Leaf</tissue>
    </source>
</reference>
<keyword evidence="2" id="KW-1185">Reference proteome</keyword>
<gene>
    <name evidence="1" type="ORF">OWV82_023348</name>
</gene>
<dbReference type="Proteomes" id="UP001164539">
    <property type="component" value="Chromosome 13"/>
</dbReference>
<evidence type="ECO:0000313" key="1">
    <source>
        <dbReference type="EMBL" id="KAJ4703440.1"/>
    </source>
</evidence>
<sequence length="185" mass="20961">MDRIQHNYVDIRVKLHIPEIETFCSSRGPTVVLFLHGFPEIWYSWRHRMIAVANAGYRAIAPDLMGYGLSEHHPQPERASFIDFVEDTLAILDSFQIDKASLVGKDFGSWPVYLLPLLHPTRVSGIVSLGVPFFPPSPNRYQELPEGFYISGGRNLEELGQILIDLMSKLSGKISIFCSPEMKFP</sequence>
<proteinExistence type="predicted"/>
<evidence type="ECO:0000313" key="2">
    <source>
        <dbReference type="Proteomes" id="UP001164539"/>
    </source>
</evidence>
<dbReference type="EMBL" id="CM051406">
    <property type="protein sequence ID" value="KAJ4703440.1"/>
    <property type="molecule type" value="Genomic_DNA"/>
</dbReference>
<name>A0ACC1WZR5_MELAZ</name>